<sequence>MILFSVVIVWLCGRLAAQPFYLAEGLRPSGRCGSSDDAWSSQLLRLTPPSSVLCHIILNGAPRVRTSELVSEDERAVISPFFFFDTVK</sequence>
<name>A0A976N230_9VIRU</name>
<protein>
    <submittedName>
        <fullName evidence="1">Uncharacterized protein</fullName>
    </submittedName>
</protein>
<reference evidence="1" key="1">
    <citation type="submission" date="2022-02" db="EMBL/GenBank/DDBJ databases">
        <title>Towards deciphering the DNA virus diversity associated with rodent species in the families Cricetidae and Heteromyidae.</title>
        <authorList>
            <person name="Lund M."/>
            <person name="Larsen B.B."/>
            <person name="Gryseels S."/>
            <person name="Kraberger S."/>
            <person name="Rowsey D.M."/>
            <person name="Steger L."/>
            <person name="Yule K.M."/>
            <person name="Upham N.S."/>
            <person name="Worobey M."/>
            <person name="Van Doorslaer K."/>
            <person name="Varsani A."/>
        </authorList>
    </citation>
    <scope>NUCLEOTIDE SEQUENCE</scope>
    <source>
        <strain evidence="1">UA23Rod_1363</strain>
    </source>
</reference>
<proteinExistence type="predicted"/>
<accession>A0A976N230</accession>
<dbReference type="EMBL" id="OM869604">
    <property type="protein sequence ID" value="UPW41454.1"/>
    <property type="molecule type" value="Genomic_DNA"/>
</dbReference>
<organism evidence="1">
    <name type="scientific">Dipodfec virus UA23Rod_1363</name>
    <dbReference type="NCBI Taxonomy" id="2929331"/>
    <lineage>
        <taxon>Viruses</taxon>
        <taxon>Monodnaviria</taxon>
        <taxon>Sangervirae</taxon>
        <taxon>Phixviricota</taxon>
        <taxon>Malgrandaviricetes</taxon>
        <taxon>Petitvirales</taxon>
        <taxon>Microviridae</taxon>
    </lineage>
</organism>
<evidence type="ECO:0000313" key="1">
    <source>
        <dbReference type="EMBL" id="UPW41454.1"/>
    </source>
</evidence>